<evidence type="ECO:0000313" key="2">
    <source>
        <dbReference type="Proteomes" id="UP000438760"/>
    </source>
</evidence>
<comment type="caution">
    <text evidence="1">The sequence shown here is derived from an EMBL/GenBank/DDBJ whole genome shotgun (WGS) entry which is preliminary data.</text>
</comment>
<evidence type="ECO:0008006" key="3">
    <source>
        <dbReference type="Google" id="ProtNLM"/>
    </source>
</evidence>
<accession>A0A6I3LPE5</accession>
<dbReference type="EMBL" id="WMJX01000010">
    <property type="protein sequence ID" value="MTG97845.1"/>
    <property type="molecule type" value="Genomic_DNA"/>
</dbReference>
<proteinExistence type="predicted"/>
<organism evidence="1 2">
    <name type="scientific">Myroides albus</name>
    <dbReference type="NCBI Taxonomy" id="2562892"/>
    <lineage>
        <taxon>Bacteria</taxon>
        <taxon>Pseudomonadati</taxon>
        <taxon>Bacteroidota</taxon>
        <taxon>Flavobacteriia</taxon>
        <taxon>Flavobacteriales</taxon>
        <taxon>Flavobacteriaceae</taxon>
        <taxon>Myroides</taxon>
    </lineage>
</organism>
<evidence type="ECO:0000313" key="1">
    <source>
        <dbReference type="EMBL" id="MTG97845.1"/>
    </source>
</evidence>
<gene>
    <name evidence="1" type="ORF">GJV76_06770</name>
</gene>
<name>A0A6I3LPE5_9FLAO</name>
<dbReference type="RefSeq" id="WP_155091884.1">
    <property type="nucleotide sequence ID" value="NZ_CP102754.1"/>
</dbReference>
<sequence length="331" mass="37480">MKKIICALSLISLTFLSSCDDGDVVYKDIDFSKNTTVSKCTNIGAEKIYYKIQETEALIMILDTNTIMSDPGQRLVDVNIDGTSTSLEYRKYSAKLDQSNICNIPAPAFPNVTQSIPTSPGGTVRIERMIHVKNNESSTSNTTTLTYQYSFTLLNINFVDANTNIKYDKMYFGTNTYENRTLSFNFNNSDNSLKNINTCNDQYIGLSDREAIILDLKPEDFPTDETVKTIDLNENRKVSFKHYKRAGINIDQVCKYKGDIPGSSEANTNTLLELWVARNGKIQIESRWTNPVEGERKLVHKVSVVDILLQKDQYEDIQVMKSFDVGQVEEQ</sequence>
<dbReference type="PROSITE" id="PS51257">
    <property type="entry name" value="PROKAR_LIPOPROTEIN"/>
    <property type="match status" value="1"/>
</dbReference>
<reference evidence="1 2" key="1">
    <citation type="submission" date="2019-11" db="EMBL/GenBank/DDBJ databases">
        <title>Genome of Strain BIT-d1.</title>
        <authorList>
            <person name="Yang Y."/>
        </authorList>
    </citation>
    <scope>NUCLEOTIDE SEQUENCE [LARGE SCALE GENOMIC DNA]</scope>
    <source>
        <strain evidence="1 2">BIT-d1</strain>
    </source>
</reference>
<keyword evidence="2" id="KW-1185">Reference proteome</keyword>
<dbReference type="AlphaFoldDB" id="A0A6I3LPE5"/>
<protein>
    <recommendedName>
        <fullName evidence="3">Lipoprotein</fullName>
    </recommendedName>
</protein>
<dbReference type="OrthoDB" id="1417969at2"/>
<dbReference type="Proteomes" id="UP000438760">
    <property type="component" value="Unassembled WGS sequence"/>
</dbReference>